<reference evidence="9" key="1">
    <citation type="submission" date="2020-07" db="EMBL/GenBank/DDBJ databases">
        <title>Huge and variable diversity of episymbiotic CPR bacteria and DPANN archaea in groundwater ecosystems.</title>
        <authorList>
            <person name="He C.Y."/>
            <person name="Keren R."/>
            <person name="Whittaker M."/>
            <person name="Farag I.F."/>
            <person name="Doudna J."/>
            <person name="Cate J.H.D."/>
            <person name="Banfield J.F."/>
        </authorList>
    </citation>
    <scope>NUCLEOTIDE SEQUENCE</scope>
    <source>
        <strain evidence="9">NC_groundwater_672_Ag_B-0.1um_62_36</strain>
    </source>
</reference>
<dbReference type="GO" id="GO:0030313">
    <property type="term" value="C:cell envelope"/>
    <property type="evidence" value="ECO:0007669"/>
    <property type="project" value="UniProtKB-SubCell"/>
</dbReference>
<dbReference type="SUPFAM" id="SSF56762">
    <property type="entry name" value="HydB/Nqo4-like"/>
    <property type="match status" value="1"/>
</dbReference>
<evidence type="ECO:0000256" key="6">
    <source>
        <dbReference type="ARBA" id="ARBA00023002"/>
    </source>
</evidence>
<comment type="cofactor">
    <cofactor evidence="7">
        <name>Fe cation</name>
        <dbReference type="ChEBI" id="CHEBI:24875"/>
    </cofactor>
</comment>
<comment type="subcellular location">
    <subcellularLocation>
        <location evidence="2">Cell envelope</location>
    </subcellularLocation>
</comment>
<feature type="binding site" evidence="7">
    <location>
        <position position="62"/>
    </location>
    <ligand>
        <name>Mg(2+)</name>
        <dbReference type="ChEBI" id="CHEBI:18420"/>
    </ligand>
</feature>
<keyword evidence="4 7" id="KW-0533">Nickel</keyword>
<comment type="similarity">
    <text evidence="3 8">Belongs to the [NiFe]/[NiFeSe] hydrogenase large subunit family.</text>
</comment>
<feature type="binding site" evidence="7">
    <location>
        <position position="485"/>
    </location>
    <ligand>
        <name>Fe cation</name>
        <dbReference type="ChEBI" id="CHEBI:24875"/>
    </ligand>
</feature>
<evidence type="ECO:0000256" key="4">
    <source>
        <dbReference type="ARBA" id="ARBA00022596"/>
    </source>
</evidence>
<gene>
    <name evidence="9" type="ORF">HYY20_05545</name>
</gene>
<dbReference type="AlphaFoldDB" id="A0A932FWH5"/>
<evidence type="ECO:0000256" key="1">
    <source>
        <dbReference type="ARBA" id="ARBA00001967"/>
    </source>
</evidence>
<keyword evidence="7" id="KW-0408">Iron</keyword>
<feature type="binding site" evidence="7">
    <location>
        <position position="43"/>
    </location>
    <ligand>
        <name>Mg(2+)</name>
        <dbReference type="ChEBI" id="CHEBI:18420"/>
    </ligand>
</feature>
<sequence length="501" mass="55191">MAIRTIELSPITRIEGHLEFKVEVEGGAVQEAYASGALFRGFELMLKGRHPMDALAFTPRICGVCPTSHSIAATKALDDALQAEVPPNAHLMRSILLGVENTMSHATAFYALFGPDLVNPRYADHPAYGELNRRLAPLSGSSYLAAVKARVKLDEIFALLGGQHPHGNCFVPGGITFKPDLAHITKALVILMEAQEFVEETILGGKVARWLEVKSLADVEKWLGEGGHAQSDLGLFLQLGPQLGLDRLGRGPGRFVAYGVYDQADGHPWLKPGFFDGELHTLDPNRITEHVKHSWYQDYEGGRHPGQGETYPRLDRANPQKYSFAKAPRYQDQVAEVGPLARMINDQDPLVLDLAQKLGPNVYTRVLARLHEAVRTLAQVGEWLHQIDLSQPFYHKPRHPHPKEAMGVGMTEAARGALGHWVQIRKGVIEAYQVVTPTAWNVSPRDFRDQPGAIEQAVTGTPVPDEANPVEVQHVIRSFDPCIACTVHLVRGTQALQALEL</sequence>
<dbReference type="Pfam" id="PF00374">
    <property type="entry name" value="NiFeSe_Hases"/>
    <property type="match status" value="2"/>
</dbReference>
<keyword evidence="7" id="KW-0460">Magnesium</keyword>
<feature type="binding site" evidence="7">
    <location>
        <position position="434"/>
    </location>
    <ligand>
        <name>Mg(2+)</name>
        <dbReference type="ChEBI" id="CHEBI:18420"/>
    </ligand>
</feature>
<evidence type="ECO:0000256" key="8">
    <source>
        <dbReference type="RuleBase" id="RU003896"/>
    </source>
</evidence>
<comment type="caution">
    <text evidence="9">The sequence shown here is derived from an EMBL/GenBank/DDBJ whole genome shotgun (WGS) entry which is preliminary data.</text>
</comment>
<dbReference type="InterPro" id="IPR018194">
    <property type="entry name" value="Ni-dep_hyd_lsu_Ni_BS"/>
</dbReference>
<dbReference type="Gene3D" id="1.10.645.10">
    <property type="entry name" value="Cytochrome-c3 Hydrogenase, chain B"/>
    <property type="match status" value="1"/>
</dbReference>
<dbReference type="EMBL" id="JACPRF010000171">
    <property type="protein sequence ID" value="MBI2876327.1"/>
    <property type="molecule type" value="Genomic_DNA"/>
</dbReference>
<feature type="binding site" evidence="7">
    <location>
        <position position="488"/>
    </location>
    <ligand>
        <name>Mg(2+)</name>
        <dbReference type="ChEBI" id="CHEBI:18420"/>
    </ligand>
</feature>
<dbReference type="PANTHER" id="PTHR42958:SF4">
    <property type="entry name" value="HYDROGENASE EXPRESSION_FORMATION PROTEIN HUPK"/>
    <property type="match status" value="1"/>
</dbReference>
<feature type="binding site" evidence="7">
    <location>
        <position position="65"/>
    </location>
    <ligand>
        <name>Fe cation</name>
        <dbReference type="ChEBI" id="CHEBI:24875"/>
    </ligand>
</feature>
<dbReference type="InterPro" id="IPR050867">
    <property type="entry name" value="NiFe/NiFeSe_hydrgnase_LSU"/>
</dbReference>
<dbReference type="PROSITE" id="PS00508">
    <property type="entry name" value="NI_HGENASE_L_2"/>
    <property type="match status" value="1"/>
</dbReference>
<evidence type="ECO:0000256" key="3">
    <source>
        <dbReference type="ARBA" id="ARBA00009292"/>
    </source>
</evidence>
<dbReference type="PANTHER" id="PTHR42958">
    <property type="entry name" value="HYDROGENASE-2 LARGE CHAIN"/>
    <property type="match status" value="1"/>
</dbReference>
<evidence type="ECO:0000256" key="5">
    <source>
        <dbReference type="ARBA" id="ARBA00022723"/>
    </source>
</evidence>
<feature type="binding site" evidence="7">
    <location>
        <position position="482"/>
    </location>
    <ligand>
        <name>Ni(2+)</name>
        <dbReference type="ChEBI" id="CHEBI:49786"/>
    </ligand>
</feature>
<organism evidence="9 10">
    <name type="scientific">Tectimicrobiota bacterium</name>
    <dbReference type="NCBI Taxonomy" id="2528274"/>
    <lineage>
        <taxon>Bacteria</taxon>
        <taxon>Pseudomonadati</taxon>
        <taxon>Nitrospinota/Tectimicrobiota group</taxon>
        <taxon>Candidatus Tectimicrobiota</taxon>
    </lineage>
</organism>
<dbReference type="GO" id="GO:0016151">
    <property type="term" value="F:nickel cation binding"/>
    <property type="evidence" value="ECO:0007669"/>
    <property type="project" value="InterPro"/>
</dbReference>
<evidence type="ECO:0000313" key="10">
    <source>
        <dbReference type="Proteomes" id="UP000769766"/>
    </source>
</evidence>
<evidence type="ECO:0000256" key="2">
    <source>
        <dbReference type="ARBA" id="ARBA00004196"/>
    </source>
</evidence>
<dbReference type="Proteomes" id="UP000769766">
    <property type="component" value="Unassembled WGS sequence"/>
</dbReference>
<dbReference type="InterPro" id="IPR001501">
    <property type="entry name" value="Ni-dep_hyd_lsu"/>
</dbReference>
<comment type="cofactor">
    <cofactor evidence="1 7">
        <name>Ni(2+)</name>
        <dbReference type="ChEBI" id="CHEBI:49786"/>
    </cofactor>
</comment>
<dbReference type="PROSITE" id="PS00507">
    <property type="entry name" value="NI_HGENASE_L_1"/>
    <property type="match status" value="1"/>
</dbReference>
<evidence type="ECO:0000313" key="9">
    <source>
        <dbReference type="EMBL" id="MBI2876327.1"/>
    </source>
</evidence>
<dbReference type="InterPro" id="IPR029014">
    <property type="entry name" value="NiFe-Hase_large"/>
</dbReference>
<evidence type="ECO:0000256" key="7">
    <source>
        <dbReference type="PIRSR" id="PIRSR601501-1"/>
    </source>
</evidence>
<keyword evidence="6 8" id="KW-0560">Oxidoreductase</keyword>
<dbReference type="GO" id="GO:0008901">
    <property type="term" value="F:ferredoxin hydrogenase activity"/>
    <property type="evidence" value="ECO:0007669"/>
    <property type="project" value="InterPro"/>
</dbReference>
<proteinExistence type="inferred from homology"/>
<keyword evidence="5 7" id="KW-0479">Metal-binding</keyword>
<protein>
    <submittedName>
        <fullName evidence="9">Nickel-dependent hydrogenase large subunit</fullName>
    </submittedName>
</protein>
<feature type="binding site" evidence="7">
    <location>
        <position position="65"/>
    </location>
    <ligand>
        <name>Ni(2+)</name>
        <dbReference type="ChEBI" id="CHEBI:49786"/>
    </ligand>
</feature>
<name>A0A932FWH5_UNCTE</name>
<accession>A0A932FWH5</accession>